<proteinExistence type="predicted"/>
<gene>
    <name evidence="1" type="ORF">NLG97_g11365</name>
</gene>
<sequence length="320" mass="34496">MGLDCVDCQGTAYPIFDLSQVGFGQFMPFTACRRCVERGRNCDRQRPCDSCTDAGEADQCDNAFLKTEASKKRLANCIRGRLDPPPGPLYYLAHGYGANGVNDVKDGSRLEHWIGPFVESYAMSHPFFRERLHGTAVTRQRLARLPRSVPPHAAPGTPLATLSTSQLTVDHIVGMINQVWPGAYPINTTRNFAADQLRAIQIKGTQMFLVPAGGDNPPTAAELALAINPNPNPGPVRINRVVPALQVVLSPQVAAEAAAEADDEEGTGEDDNGDNDGANNAVGPSTQGPRQIADPAAAGQQFGQFIFPQHRCHSHTFNKD</sequence>
<name>A0ACC1QAL5_9HYPO</name>
<reference evidence="1" key="1">
    <citation type="submission" date="2022-07" db="EMBL/GenBank/DDBJ databases">
        <title>Genome Sequence of Lecanicillium saksenae.</title>
        <authorList>
            <person name="Buettner E."/>
        </authorList>
    </citation>
    <scope>NUCLEOTIDE SEQUENCE</scope>
    <source>
        <strain evidence="1">VT-O1</strain>
    </source>
</reference>
<organism evidence="1 2">
    <name type="scientific">Lecanicillium saksenae</name>
    <dbReference type="NCBI Taxonomy" id="468837"/>
    <lineage>
        <taxon>Eukaryota</taxon>
        <taxon>Fungi</taxon>
        <taxon>Dikarya</taxon>
        <taxon>Ascomycota</taxon>
        <taxon>Pezizomycotina</taxon>
        <taxon>Sordariomycetes</taxon>
        <taxon>Hypocreomycetidae</taxon>
        <taxon>Hypocreales</taxon>
        <taxon>Cordycipitaceae</taxon>
        <taxon>Lecanicillium</taxon>
    </lineage>
</organism>
<protein>
    <submittedName>
        <fullName evidence="1">Uncharacterized protein</fullName>
    </submittedName>
</protein>
<evidence type="ECO:0000313" key="1">
    <source>
        <dbReference type="EMBL" id="KAJ3472012.1"/>
    </source>
</evidence>
<keyword evidence="2" id="KW-1185">Reference proteome</keyword>
<dbReference type="EMBL" id="JANAKD010003617">
    <property type="protein sequence ID" value="KAJ3472012.1"/>
    <property type="molecule type" value="Genomic_DNA"/>
</dbReference>
<evidence type="ECO:0000313" key="2">
    <source>
        <dbReference type="Proteomes" id="UP001148737"/>
    </source>
</evidence>
<comment type="caution">
    <text evidence="1">The sequence shown here is derived from an EMBL/GenBank/DDBJ whole genome shotgun (WGS) entry which is preliminary data.</text>
</comment>
<dbReference type="Proteomes" id="UP001148737">
    <property type="component" value="Unassembled WGS sequence"/>
</dbReference>
<accession>A0ACC1QAL5</accession>